<feature type="non-terminal residue" evidence="2">
    <location>
        <position position="100"/>
    </location>
</feature>
<dbReference type="InterPro" id="IPR035940">
    <property type="entry name" value="CAP_sf"/>
</dbReference>
<comment type="caution">
    <text evidence="2">The sequence shown here is derived from an EMBL/GenBank/DDBJ whole genome shotgun (WGS) entry which is preliminary data.</text>
</comment>
<dbReference type="AlphaFoldDB" id="A0AAV5VU55"/>
<feature type="domain" description="SCP" evidence="1">
    <location>
        <begin position="60"/>
        <end position="94"/>
    </location>
</feature>
<dbReference type="SUPFAM" id="SSF55797">
    <property type="entry name" value="PR-1-like"/>
    <property type="match status" value="1"/>
</dbReference>
<proteinExistence type="predicted"/>
<protein>
    <recommendedName>
        <fullName evidence="1">SCP domain-containing protein</fullName>
    </recommendedName>
</protein>
<dbReference type="InterPro" id="IPR014044">
    <property type="entry name" value="CAP_dom"/>
</dbReference>
<dbReference type="Gene3D" id="3.40.33.10">
    <property type="entry name" value="CAP"/>
    <property type="match status" value="1"/>
</dbReference>
<evidence type="ECO:0000313" key="3">
    <source>
        <dbReference type="Proteomes" id="UP001432322"/>
    </source>
</evidence>
<sequence>FVVAHYYPPGNIIGEFVEHVPLPQNLAVSRNQTPINNKGTIACDGKPLDIPLSQYREQILSDHNKYRAMHGCASLRLTDELNRSAQEYAKELSRGDAEQL</sequence>
<keyword evidence="3" id="KW-1185">Reference proteome</keyword>
<feature type="non-terminal residue" evidence="2">
    <location>
        <position position="1"/>
    </location>
</feature>
<dbReference type="Pfam" id="PF00188">
    <property type="entry name" value="CAP"/>
    <property type="match status" value="1"/>
</dbReference>
<organism evidence="2 3">
    <name type="scientific">Pristionchus fissidentatus</name>
    <dbReference type="NCBI Taxonomy" id="1538716"/>
    <lineage>
        <taxon>Eukaryota</taxon>
        <taxon>Metazoa</taxon>
        <taxon>Ecdysozoa</taxon>
        <taxon>Nematoda</taxon>
        <taxon>Chromadorea</taxon>
        <taxon>Rhabditida</taxon>
        <taxon>Rhabditina</taxon>
        <taxon>Diplogasteromorpha</taxon>
        <taxon>Diplogasteroidea</taxon>
        <taxon>Neodiplogasteridae</taxon>
        <taxon>Pristionchus</taxon>
    </lineage>
</organism>
<reference evidence="2" key="1">
    <citation type="submission" date="2023-10" db="EMBL/GenBank/DDBJ databases">
        <title>Genome assembly of Pristionchus species.</title>
        <authorList>
            <person name="Yoshida K."/>
            <person name="Sommer R.J."/>
        </authorList>
    </citation>
    <scope>NUCLEOTIDE SEQUENCE</scope>
    <source>
        <strain evidence="2">RS5133</strain>
    </source>
</reference>
<evidence type="ECO:0000259" key="1">
    <source>
        <dbReference type="Pfam" id="PF00188"/>
    </source>
</evidence>
<name>A0AAV5VU55_9BILA</name>
<evidence type="ECO:0000313" key="2">
    <source>
        <dbReference type="EMBL" id="GMT21570.1"/>
    </source>
</evidence>
<dbReference type="EMBL" id="BTSY01000004">
    <property type="protein sequence ID" value="GMT21570.1"/>
    <property type="molecule type" value="Genomic_DNA"/>
</dbReference>
<dbReference type="Proteomes" id="UP001432322">
    <property type="component" value="Unassembled WGS sequence"/>
</dbReference>
<gene>
    <name evidence="2" type="ORF">PFISCL1PPCAC_12867</name>
</gene>
<accession>A0AAV5VU55</accession>